<protein>
    <recommendedName>
        <fullName evidence="2">Fibronectin type-III domain-containing protein</fullName>
    </recommendedName>
</protein>
<evidence type="ECO:0008006" key="2">
    <source>
        <dbReference type="Google" id="ProtNLM"/>
    </source>
</evidence>
<organism evidence="1">
    <name type="scientific">marine sediment metagenome</name>
    <dbReference type="NCBI Taxonomy" id="412755"/>
    <lineage>
        <taxon>unclassified sequences</taxon>
        <taxon>metagenomes</taxon>
        <taxon>ecological metagenomes</taxon>
    </lineage>
</organism>
<proteinExistence type="predicted"/>
<dbReference type="EMBL" id="BARS01037312">
    <property type="protein sequence ID" value="GAG24882.1"/>
    <property type="molecule type" value="Genomic_DNA"/>
</dbReference>
<accession>X0WNT3</accession>
<gene>
    <name evidence="1" type="ORF">S01H1_57222</name>
</gene>
<dbReference type="Gene3D" id="2.60.40.10">
    <property type="entry name" value="Immunoglobulins"/>
    <property type="match status" value="1"/>
</dbReference>
<comment type="caution">
    <text evidence="1">The sequence shown here is derived from an EMBL/GenBank/DDBJ whole genome shotgun (WGS) entry which is preliminary data.</text>
</comment>
<sequence>MSVTFWWNSVSNATKYQFILYNQQGQVALDTIKTSTSLIVALGTEETITWKVRAGDNSGNWGAWSDTWSLTIKSLT</sequence>
<reference evidence="1" key="1">
    <citation type="journal article" date="2014" name="Front. Microbiol.">
        <title>High frequency of phylogenetically diverse reductive dehalogenase-homologous genes in deep subseafloor sedimentary metagenomes.</title>
        <authorList>
            <person name="Kawai M."/>
            <person name="Futagami T."/>
            <person name="Toyoda A."/>
            <person name="Takaki Y."/>
            <person name="Nishi S."/>
            <person name="Hori S."/>
            <person name="Arai W."/>
            <person name="Tsubouchi T."/>
            <person name="Morono Y."/>
            <person name="Uchiyama I."/>
            <person name="Ito T."/>
            <person name="Fujiyama A."/>
            <person name="Inagaki F."/>
            <person name="Takami H."/>
        </authorList>
    </citation>
    <scope>NUCLEOTIDE SEQUENCE</scope>
    <source>
        <strain evidence="1">Expedition CK06-06</strain>
    </source>
</reference>
<name>X0WNT3_9ZZZZ</name>
<dbReference type="AlphaFoldDB" id="X0WNT3"/>
<dbReference type="InterPro" id="IPR013783">
    <property type="entry name" value="Ig-like_fold"/>
</dbReference>
<evidence type="ECO:0000313" key="1">
    <source>
        <dbReference type="EMBL" id="GAG24882.1"/>
    </source>
</evidence>